<name>A0ABQ5JWF5_9EUKA</name>
<comment type="caution">
    <text evidence="2">The sequence shown here is derived from an EMBL/GenBank/DDBJ whole genome shotgun (WGS) entry which is preliminary data.</text>
</comment>
<evidence type="ECO:0000313" key="3">
    <source>
        <dbReference type="Proteomes" id="UP001057375"/>
    </source>
</evidence>
<gene>
    <name evidence="2" type="ORF">ADUPG1_011118</name>
</gene>
<feature type="region of interest" description="Disordered" evidence="1">
    <location>
        <begin position="20"/>
        <end position="43"/>
    </location>
</feature>
<feature type="non-terminal residue" evidence="2">
    <location>
        <position position="1"/>
    </location>
</feature>
<organism evidence="2 3">
    <name type="scientific">Aduncisulcus paluster</name>
    <dbReference type="NCBI Taxonomy" id="2918883"/>
    <lineage>
        <taxon>Eukaryota</taxon>
        <taxon>Metamonada</taxon>
        <taxon>Carpediemonas-like organisms</taxon>
        <taxon>Aduncisulcus</taxon>
    </lineage>
</organism>
<proteinExistence type="predicted"/>
<reference evidence="2" key="1">
    <citation type="submission" date="2022-03" db="EMBL/GenBank/DDBJ databases">
        <title>Draft genome sequence of Aduncisulcus paluster, a free-living microaerophilic Fornicata.</title>
        <authorList>
            <person name="Yuyama I."/>
            <person name="Kume K."/>
            <person name="Tamura T."/>
            <person name="Inagaki Y."/>
            <person name="Hashimoto T."/>
        </authorList>
    </citation>
    <scope>NUCLEOTIDE SEQUENCE</scope>
    <source>
        <strain evidence="2">NY0171</strain>
    </source>
</reference>
<evidence type="ECO:0000256" key="1">
    <source>
        <dbReference type="SAM" id="MobiDB-lite"/>
    </source>
</evidence>
<dbReference type="Proteomes" id="UP001057375">
    <property type="component" value="Unassembled WGS sequence"/>
</dbReference>
<dbReference type="EMBL" id="BQXS01011855">
    <property type="protein sequence ID" value="GKT17508.1"/>
    <property type="molecule type" value="Genomic_DNA"/>
</dbReference>
<feature type="compositionally biased region" description="Basic and acidic residues" evidence="1">
    <location>
        <begin position="140"/>
        <end position="157"/>
    </location>
</feature>
<feature type="region of interest" description="Disordered" evidence="1">
    <location>
        <begin position="57"/>
        <end position="79"/>
    </location>
</feature>
<evidence type="ECO:0000313" key="2">
    <source>
        <dbReference type="EMBL" id="GKT17508.1"/>
    </source>
</evidence>
<sequence>QHAGISSKDSLSDYSALSSGKLYGDETDWKPRRCGGGLGGTRRGKVLSVSEWKFQQRKASEESGYRSSGNPYHAPMPDKKTISRVLAPVNLTYTPQPDSMWVLSDRSYTLPVPYTDKSSKEKKEWESFIGGMKRGRSRYSSRDRGRPRERKGMGGRY</sequence>
<feature type="region of interest" description="Disordered" evidence="1">
    <location>
        <begin position="121"/>
        <end position="157"/>
    </location>
</feature>
<keyword evidence="3" id="KW-1185">Reference proteome</keyword>
<accession>A0ABQ5JWF5</accession>
<protein>
    <submittedName>
        <fullName evidence="2">Uncharacterized protein</fullName>
    </submittedName>
</protein>